<sequence>MSVAEQTSEASEEPTDARIELATQRILEGELPIPIRERWQPLRAGLQNLFLFEDERFPFADGRLLLRGSNGTGKSRVLAMTLPLLLDGSLKPTRVEPDRDPTRQVVWNVLMDDQHSSLSVIRKS</sequence>
<dbReference type="EMBL" id="CP036348">
    <property type="protein sequence ID" value="QDV68037.1"/>
    <property type="molecule type" value="Genomic_DNA"/>
</dbReference>
<keyword evidence="2" id="KW-1185">Reference proteome</keyword>
<protein>
    <recommendedName>
        <fullName evidence="3">Rad50/SbcC-type AAA domain-containing protein</fullName>
    </recommendedName>
</protein>
<gene>
    <name evidence="1" type="ORF">Poly24_17430</name>
</gene>
<accession>A0A518JR72</accession>
<name>A0A518JR72_9BACT</name>
<dbReference type="Proteomes" id="UP000315082">
    <property type="component" value="Chromosome"/>
</dbReference>
<reference evidence="1 2" key="1">
    <citation type="submission" date="2019-02" db="EMBL/GenBank/DDBJ databases">
        <title>Deep-cultivation of Planctomycetes and their phenomic and genomic characterization uncovers novel biology.</title>
        <authorList>
            <person name="Wiegand S."/>
            <person name="Jogler M."/>
            <person name="Boedeker C."/>
            <person name="Pinto D."/>
            <person name="Vollmers J."/>
            <person name="Rivas-Marin E."/>
            <person name="Kohn T."/>
            <person name="Peeters S.H."/>
            <person name="Heuer A."/>
            <person name="Rast P."/>
            <person name="Oberbeckmann S."/>
            <person name="Bunk B."/>
            <person name="Jeske O."/>
            <person name="Meyerdierks A."/>
            <person name="Storesund J.E."/>
            <person name="Kallscheuer N."/>
            <person name="Luecker S."/>
            <person name="Lage O.M."/>
            <person name="Pohl T."/>
            <person name="Merkel B.J."/>
            <person name="Hornburger P."/>
            <person name="Mueller R.-W."/>
            <person name="Bruemmer F."/>
            <person name="Labrenz M."/>
            <person name="Spormann A.M."/>
            <person name="Op den Camp H."/>
            <person name="Overmann J."/>
            <person name="Amann R."/>
            <person name="Jetten M.S.M."/>
            <person name="Mascher T."/>
            <person name="Medema M.H."/>
            <person name="Devos D.P."/>
            <person name="Kaster A.-K."/>
            <person name="Ovreas L."/>
            <person name="Rohde M."/>
            <person name="Galperin M.Y."/>
            <person name="Jogler C."/>
        </authorList>
    </citation>
    <scope>NUCLEOTIDE SEQUENCE [LARGE SCALE GENOMIC DNA]</scope>
    <source>
        <strain evidence="1 2">Poly24</strain>
    </source>
</reference>
<evidence type="ECO:0000313" key="2">
    <source>
        <dbReference type="Proteomes" id="UP000315082"/>
    </source>
</evidence>
<evidence type="ECO:0000313" key="1">
    <source>
        <dbReference type="EMBL" id="QDV68037.1"/>
    </source>
</evidence>
<proteinExistence type="predicted"/>
<organism evidence="1 2">
    <name type="scientific">Rosistilla carotiformis</name>
    <dbReference type="NCBI Taxonomy" id="2528017"/>
    <lineage>
        <taxon>Bacteria</taxon>
        <taxon>Pseudomonadati</taxon>
        <taxon>Planctomycetota</taxon>
        <taxon>Planctomycetia</taxon>
        <taxon>Pirellulales</taxon>
        <taxon>Pirellulaceae</taxon>
        <taxon>Rosistilla</taxon>
    </lineage>
</organism>
<evidence type="ECO:0008006" key="3">
    <source>
        <dbReference type="Google" id="ProtNLM"/>
    </source>
</evidence>
<dbReference type="AlphaFoldDB" id="A0A518JR72"/>
<dbReference type="KEGG" id="rcf:Poly24_17430"/>